<dbReference type="Proteomes" id="UP000295531">
    <property type="component" value="Unassembled WGS sequence"/>
</dbReference>
<dbReference type="RefSeq" id="WP_166635879.1">
    <property type="nucleotide sequence ID" value="NZ_SNXI01000004.1"/>
</dbReference>
<dbReference type="NCBIfam" id="TIGR01988">
    <property type="entry name" value="Ubi-OHases"/>
    <property type="match status" value="1"/>
</dbReference>
<dbReference type="Gene3D" id="3.50.50.60">
    <property type="entry name" value="FAD/NAD(P)-binding domain"/>
    <property type="match status" value="2"/>
</dbReference>
<sequence length="369" mass="40773">MKQYVINGGGMVGAAAALALAEQGHQVTLVDLQPPGAARPAWDLRISSVNQHHWLWLNSLGLEQTIDTQKVMPYTDLSVTTQSGDTLRFGATDVNLPQLGVMVENNTLQRALWELLSEHPRVSLKVPERITEFDLAQQRLVLASGEACDYDVLIGADGANSQVAQAINISYRGWDYGQRCLLANVRLSQPQAAATWEVFRPQGPFALLPLTDQQACLIDYRSSGEINCISRDENTLVKALHHTFADRIGAFELLSHASFPLQRKHALNYSDGQSVVLMGDAAHTIHPLAGQGVNLGFADIRSWLNCNSDIAAYEQARKTENQRMMRAMDMINWGFRSQNPLLKLGLRAAFKGFEVLGLKQQVIARAMQT</sequence>
<dbReference type="EMBL" id="SNXI01000004">
    <property type="protein sequence ID" value="TDP39039.1"/>
    <property type="molecule type" value="Genomic_DNA"/>
</dbReference>
<evidence type="ECO:0000256" key="4">
    <source>
        <dbReference type="ARBA" id="ARBA00022630"/>
    </source>
</evidence>
<evidence type="ECO:0000259" key="8">
    <source>
        <dbReference type="Pfam" id="PF01494"/>
    </source>
</evidence>
<protein>
    <submittedName>
        <fullName evidence="9">2-octaprenyl-3-methyl-6-methoxy-1,4-benzoquinol hydroxylase</fullName>
    </submittedName>
</protein>
<gene>
    <name evidence="9" type="ORF">DEU29_104146</name>
</gene>
<comment type="cofactor">
    <cofactor evidence="1">
        <name>FAD</name>
        <dbReference type="ChEBI" id="CHEBI:57692"/>
    </cofactor>
</comment>
<comment type="pathway">
    <text evidence="2">Cofactor biosynthesis; ubiquinone biosynthesis.</text>
</comment>
<dbReference type="GO" id="GO:0006744">
    <property type="term" value="P:ubiquinone biosynthetic process"/>
    <property type="evidence" value="ECO:0007669"/>
    <property type="project" value="UniProtKB-UniPathway"/>
</dbReference>
<evidence type="ECO:0000313" key="10">
    <source>
        <dbReference type="Proteomes" id="UP000295531"/>
    </source>
</evidence>
<dbReference type="SUPFAM" id="SSF51905">
    <property type="entry name" value="FAD/NAD(P)-binding domain"/>
    <property type="match status" value="1"/>
</dbReference>
<feature type="domain" description="FAD-binding" evidence="8">
    <location>
        <begin position="5"/>
        <end position="300"/>
    </location>
</feature>
<evidence type="ECO:0000256" key="2">
    <source>
        <dbReference type="ARBA" id="ARBA00004749"/>
    </source>
</evidence>
<keyword evidence="7" id="KW-0503">Monooxygenase</keyword>
<dbReference type="GO" id="GO:0071949">
    <property type="term" value="F:FAD binding"/>
    <property type="evidence" value="ECO:0007669"/>
    <property type="project" value="InterPro"/>
</dbReference>
<dbReference type="InterPro" id="IPR051205">
    <property type="entry name" value="UbiH/COQ6_monooxygenase"/>
</dbReference>
<dbReference type="PANTHER" id="PTHR43876:SF10">
    <property type="entry name" value="3-DEMETHOXYUBIQUINOL 3-HYDROXYLASE"/>
    <property type="match status" value="1"/>
</dbReference>
<dbReference type="UniPathway" id="UPA00232"/>
<dbReference type="InterPro" id="IPR010971">
    <property type="entry name" value="UbiH/COQ6"/>
</dbReference>
<proteinExistence type="inferred from homology"/>
<keyword evidence="6" id="KW-0560">Oxidoreductase</keyword>
<name>A0A4R6PQ24_9GAMM</name>
<evidence type="ECO:0000256" key="6">
    <source>
        <dbReference type="ARBA" id="ARBA00023002"/>
    </source>
</evidence>
<dbReference type="InterPro" id="IPR018168">
    <property type="entry name" value="Ubi_Hdrlase_CS"/>
</dbReference>
<evidence type="ECO:0000256" key="5">
    <source>
        <dbReference type="ARBA" id="ARBA00022827"/>
    </source>
</evidence>
<evidence type="ECO:0000256" key="1">
    <source>
        <dbReference type="ARBA" id="ARBA00001974"/>
    </source>
</evidence>
<keyword evidence="4" id="KW-0285">Flavoprotein</keyword>
<dbReference type="PANTHER" id="PTHR43876">
    <property type="entry name" value="UBIQUINONE BIOSYNTHESIS MONOOXYGENASE COQ6, MITOCHONDRIAL"/>
    <property type="match status" value="1"/>
</dbReference>
<dbReference type="InterPro" id="IPR036188">
    <property type="entry name" value="FAD/NAD-bd_sf"/>
</dbReference>
<dbReference type="PRINTS" id="PR00420">
    <property type="entry name" value="RNGMNOXGNASE"/>
</dbReference>
<evidence type="ECO:0000256" key="7">
    <source>
        <dbReference type="ARBA" id="ARBA00023033"/>
    </source>
</evidence>
<evidence type="ECO:0000313" key="9">
    <source>
        <dbReference type="EMBL" id="TDP39039.1"/>
    </source>
</evidence>
<dbReference type="GO" id="GO:0008682">
    <property type="term" value="F:3-demethoxyubiquinol 3-hydroxylase activity"/>
    <property type="evidence" value="ECO:0007669"/>
    <property type="project" value="TreeGrafter"/>
</dbReference>
<dbReference type="InterPro" id="IPR002938">
    <property type="entry name" value="FAD-bd"/>
</dbReference>
<reference evidence="9 10" key="1">
    <citation type="submission" date="2019-03" db="EMBL/GenBank/DDBJ databases">
        <title>Freshwater and sediment microbial communities from various areas in North America, analyzing microbe dynamics in response to fracking.</title>
        <authorList>
            <person name="Lamendella R."/>
        </authorList>
    </citation>
    <scope>NUCLEOTIDE SEQUENCE [LARGE SCALE GENOMIC DNA]</scope>
    <source>
        <strain evidence="9 10">18_TX</strain>
    </source>
</reference>
<evidence type="ECO:0000256" key="3">
    <source>
        <dbReference type="ARBA" id="ARBA00005349"/>
    </source>
</evidence>
<dbReference type="PROSITE" id="PS01304">
    <property type="entry name" value="UBIH"/>
    <property type="match status" value="1"/>
</dbReference>
<organism evidence="9 10">
    <name type="scientific">Idiomarina aquatica</name>
    <dbReference type="NCBI Taxonomy" id="1327752"/>
    <lineage>
        <taxon>Bacteria</taxon>
        <taxon>Pseudomonadati</taxon>
        <taxon>Pseudomonadota</taxon>
        <taxon>Gammaproteobacteria</taxon>
        <taxon>Alteromonadales</taxon>
        <taxon>Idiomarinaceae</taxon>
        <taxon>Idiomarina</taxon>
    </lineage>
</organism>
<keyword evidence="5" id="KW-0274">FAD</keyword>
<accession>A0A4R6PQ24</accession>
<dbReference type="AlphaFoldDB" id="A0A4R6PQ24"/>
<dbReference type="Pfam" id="PF01494">
    <property type="entry name" value="FAD_binding_3"/>
    <property type="match status" value="1"/>
</dbReference>
<comment type="caution">
    <text evidence="9">The sequence shown here is derived from an EMBL/GenBank/DDBJ whole genome shotgun (WGS) entry which is preliminary data.</text>
</comment>
<keyword evidence="10" id="KW-1185">Reference proteome</keyword>
<comment type="similarity">
    <text evidence="3">Belongs to the UbiH/COQ6 family.</text>
</comment>